<organism evidence="11 12">
    <name type="scientific">Trametes pubescens</name>
    <name type="common">White-rot fungus</name>
    <dbReference type="NCBI Taxonomy" id="154538"/>
    <lineage>
        <taxon>Eukaryota</taxon>
        <taxon>Fungi</taxon>
        <taxon>Dikarya</taxon>
        <taxon>Basidiomycota</taxon>
        <taxon>Agaricomycotina</taxon>
        <taxon>Agaricomycetes</taxon>
        <taxon>Polyporales</taxon>
        <taxon>Polyporaceae</taxon>
        <taxon>Trametes</taxon>
    </lineage>
</organism>
<dbReference type="GO" id="GO:0005576">
    <property type="term" value="C:extracellular region"/>
    <property type="evidence" value="ECO:0007669"/>
    <property type="project" value="UniProtKB-SubCell"/>
</dbReference>
<proteinExistence type="predicted"/>
<dbReference type="GO" id="GO:0004252">
    <property type="term" value="F:serine-type endopeptidase activity"/>
    <property type="evidence" value="ECO:0007669"/>
    <property type="project" value="InterPro"/>
</dbReference>
<dbReference type="OrthoDB" id="3044775at2759"/>
<comment type="cofactor">
    <cofactor evidence="1">
        <name>Ca(2+)</name>
        <dbReference type="ChEBI" id="CHEBI:29108"/>
    </cofactor>
</comment>
<evidence type="ECO:0000256" key="5">
    <source>
        <dbReference type="ARBA" id="ARBA00022801"/>
    </source>
</evidence>
<evidence type="ECO:0000313" key="11">
    <source>
        <dbReference type="EMBL" id="OJT05439.1"/>
    </source>
</evidence>
<dbReference type="GO" id="GO:0006508">
    <property type="term" value="P:proteolysis"/>
    <property type="evidence" value="ECO:0007669"/>
    <property type="project" value="UniProtKB-KW"/>
</dbReference>
<keyword evidence="12" id="KW-1185">Reference proteome</keyword>
<evidence type="ECO:0000256" key="7">
    <source>
        <dbReference type="ARBA" id="ARBA00022837"/>
    </source>
</evidence>
<dbReference type="OMA" id="CQSTITP"/>
<dbReference type="Proteomes" id="UP000184267">
    <property type="component" value="Unassembled WGS sequence"/>
</dbReference>
<dbReference type="PANTHER" id="PTHR14218">
    <property type="entry name" value="PROTEASE S8 TRIPEPTIDYL PEPTIDASE I CLN2"/>
    <property type="match status" value="1"/>
</dbReference>
<dbReference type="PANTHER" id="PTHR14218:SF15">
    <property type="entry name" value="TRIPEPTIDYL-PEPTIDASE 1"/>
    <property type="match status" value="1"/>
</dbReference>
<dbReference type="InterPro" id="IPR050819">
    <property type="entry name" value="Tripeptidyl-peptidase_I"/>
</dbReference>
<dbReference type="SMART" id="SM00944">
    <property type="entry name" value="Pro-kuma_activ"/>
    <property type="match status" value="1"/>
</dbReference>
<evidence type="ECO:0000256" key="3">
    <source>
        <dbReference type="ARBA" id="ARBA00022670"/>
    </source>
</evidence>
<keyword evidence="7" id="KW-0106">Calcium</keyword>
<keyword evidence="6" id="KW-0720">Serine protease</keyword>
<evidence type="ECO:0000256" key="1">
    <source>
        <dbReference type="ARBA" id="ARBA00001913"/>
    </source>
</evidence>
<feature type="domain" description="Peptidase S53" evidence="10">
    <location>
        <begin position="189"/>
        <end position="382"/>
    </location>
</feature>
<dbReference type="InterPro" id="IPR030400">
    <property type="entry name" value="Sedolisin_dom"/>
</dbReference>
<evidence type="ECO:0000256" key="6">
    <source>
        <dbReference type="ARBA" id="ARBA00022825"/>
    </source>
</evidence>
<dbReference type="GO" id="GO:0046872">
    <property type="term" value="F:metal ion binding"/>
    <property type="evidence" value="ECO:0007669"/>
    <property type="project" value="UniProtKB-KW"/>
</dbReference>
<dbReference type="STRING" id="154538.A0A1M2VCV6"/>
<sequence>MLVHETRESIPSSFREIGPAPPDAVLKLRLALVQGNFPALEKALMDVSTPGSPLYGQHLSKEEVEALVAPKPETMAAVSTWLTENGIRAYKASPAGDWLRFAIPVSKANELLGTTFSVFNHTPSGRTVMRTLAYSIPADLKGHVDLVHPTTTFIQPLQAPKLTFIPRKEVQERALNVTSDAVPASCQSTITPACLQALYGIPTAPAQVSSNTLGVAGFVDQFASTQDLRAFLENFRPDMPSSTTFKVLSIDGGENPQQSSQAGINADQNIQYTVGIATNVPTTFVSVGDDNFDNAFGFVDFIKAAMSCDTPPQVVSISYGLANENDLDVNFQTNLCNMYAQLGARGISLLFPSGDSGVAGIDDTRSCTSTAFLPSFPANCPL</sequence>
<comment type="subcellular location">
    <subcellularLocation>
        <location evidence="2">Secreted</location>
        <location evidence="2">Extracellular space</location>
    </subcellularLocation>
</comment>
<evidence type="ECO:0000256" key="8">
    <source>
        <dbReference type="ARBA" id="ARBA00023145"/>
    </source>
</evidence>
<dbReference type="Pfam" id="PF09286">
    <property type="entry name" value="Pro-kuma_activ"/>
    <property type="match status" value="1"/>
</dbReference>
<comment type="caution">
    <text evidence="9">Lacks conserved residue(s) required for the propagation of feature annotation.</text>
</comment>
<dbReference type="AlphaFoldDB" id="A0A1M2VCV6"/>
<accession>A0A1M2VCV6</accession>
<reference evidence="11 12" key="1">
    <citation type="submission" date="2016-10" db="EMBL/GenBank/DDBJ databases">
        <title>Genome sequence of the basidiomycete white-rot fungus Trametes pubescens.</title>
        <authorList>
            <person name="Makela M.R."/>
            <person name="Granchi Z."/>
            <person name="Peng M."/>
            <person name="De Vries R.P."/>
            <person name="Grigoriev I."/>
            <person name="Riley R."/>
            <person name="Hilden K."/>
        </authorList>
    </citation>
    <scope>NUCLEOTIDE SEQUENCE [LARGE SCALE GENOMIC DNA]</scope>
    <source>
        <strain evidence="11 12">FBCC735</strain>
    </source>
</reference>
<dbReference type="SUPFAM" id="SSF54897">
    <property type="entry name" value="Protease propeptides/inhibitors"/>
    <property type="match status" value="1"/>
</dbReference>
<keyword evidence="4" id="KW-0479">Metal-binding</keyword>
<protein>
    <submittedName>
        <fullName evidence="11">Tripeptidyl-peptidase sed3</fullName>
    </submittedName>
</protein>
<name>A0A1M2VCV6_TRAPU</name>
<dbReference type="PROSITE" id="PS51695">
    <property type="entry name" value="SEDOLISIN"/>
    <property type="match status" value="1"/>
</dbReference>
<gene>
    <name evidence="11" type="ORF">TRAPUB_3755</name>
</gene>
<evidence type="ECO:0000259" key="10">
    <source>
        <dbReference type="PROSITE" id="PS51695"/>
    </source>
</evidence>
<dbReference type="EMBL" id="MNAD01001462">
    <property type="protein sequence ID" value="OJT05439.1"/>
    <property type="molecule type" value="Genomic_DNA"/>
</dbReference>
<dbReference type="Gene3D" id="3.40.50.200">
    <property type="entry name" value="Peptidase S8/S53 domain"/>
    <property type="match status" value="1"/>
</dbReference>
<evidence type="ECO:0000256" key="2">
    <source>
        <dbReference type="ARBA" id="ARBA00004239"/>
    </source>
</evidence>
<keyword evidence="5" id="KW-0378">Hydrolase</keyword>
<keyword evidence="8" id="KW-0865">Zymogen</keyword>
<dbReference type="CDD" id="cd11377">
    <property type="entry name" value="Pro-peptidase_S53"/>
    <property type="match status" value="1"/>
</dbReference>
<evidence type="ECO:0000256" key="9">
    <source>
        <dbReference type="PROSITE-ProRule" id="PRU01032"/>
    </source>
</evidence>
<dbReference type="InterPro" id="IPR015366">
    <property type="entry name" value="S53_propep"/>
</dbReference>
<dbReference type="SUPFAM" id="SSF52743">
    <property type="entry name" value="Subtilisin-like"/>
    <property type="match status" value="1"/>
</dbReference>
<comment type="caution">
    <text evidence="11">The sequence shown here is derived from an EMBL/GenBank/DDBJ whole genome shotgun (WGS) entry which is preliminary data.</text>
</comment>
<dbReference type="InterPro" id="IPR036852">
    <property type="entry name" value="Peptidase_S8/S53_dom_sf"/>
</dbReference>
<evidence type="ECO:0000313" key="12">
    <source>
        <dbReference type="Proteomes" id="UP000184267"/>
    </source>
</evidence>
<dbReference type="GO" id="GO:0008240">
    <property type="term" value="F:tripeptidyl-peptidase activity"/>
    <property type="evidence" value="ECO:0007669"/>
    <property type="project" value="TreeGrafter"/>
</dbReference>
<keyword evidence="3" id="KW-0645">Protease</keyword>
<evidence type="ECO:0000256" key="4">
    <source>
        <dbReference type="ARBA" id="ARBA00022723"/>
    </source>
</evidence>